<keyword evidence="3" id="KW-0479">Metal-binding</keyword>
<dbReference type="PANTHER" id="PTHR12151">
    <property type="entry name" value="ELECTRON TRANSPORT PROTIN SCO1/SENC FAMILY MEMBER"/>
    <property type="match status" value="1"/>
</dbReference>
<reference evidence="7 8" key="1">
    <citation type="submission" date="2019-06" db="EMBL/GenBank/DDBJ databases">
        <authorList>
            <person name="Lee I."/>
            <person name="Jang G.I."/>
            <person name="Hwang C.Y."/>
        </authorList>
    </citation>
    <scope>NUCLEOTIDE SEQUENCE [LARGE SCALE GENOMIC DNA]</scope>
    <source>
        <strain evidence="7 8">PAMC 28131</strain>
    </source>
</reference>
<dbReference type="EMBL" id="VFSU01000030">
    <property type="protein sequence ID" value="TPE59462.1"/>
    <property type="molecule type" value="Genomic_DNA"/>
</dbReference>
<dbReference type="PROSITE" id="PS51352">
    <property type="entry name" value="THIOREDOXIN_2"/>
    <property type="match status" value="1"/>
</dbReference>
<feature type="binding site" evidence="3">
    <location>
        <position position="177"/>
    </location>
    <ligand>
        <name>Cu cation</name>
        <dbReference type="ChEBI" id="CHEBI:23378"/>
    </ligand>
</feature>
<evidence type="ECO:0000313" key="7">
    <source>
        <dbReference type="EMBL" id="TPE59462.1"/>
    </source>
</evidence>
<dbReference type="Gene3D" id="3.40.30.10">
    <property type="entry name" value="Glutaredoxin"/>
    <property type="match status" value="1"/>
</dbReference>
<feature type="binding site" evidence="3">
    <location>
        <position position="84"/>
    </location>
    <ligand>
        <name>Cu cation</name>
        <dbReference type="ChEBI" id="CHEBI:23378"/>
    </ligand>
</feature>
<feature type="binding site" evidence="3">
    <location>
        <position position="88"/>
    </location>
    <ligand>
        <name>Cu cation</name>
        <dbReference type="ChEBI" id="CHEBI:23378"/>
    </ligand>
</feature>
<evidence type="ECO:0000256" key="2">
    <source>
        <dbReference type="ARBA" id="ARBA00023008"/>
    </source>
</evidence>
<dbReference type="InterPro" id="IPR013766">
    <property type="entry name" value="Thioredoxin_domain"/>
</dbReference>
<organism evidence="7 8">
    <name type="scientific">Sandaracinobacter neustonicus</name>
    <dbReference type="NCBI Taxonomy" id="1715348"/>
    <lineage>
        <taxon>Bacteria</taxon>
        <taxon>Pseudomonadati</taxon>
        <taxon>Pseudomonadota</taxon>
        <taxon>Alphaproteobacteria</taxon>
        <taxon>Sphingomonadales</taxon>
        <taxon>Sphingosinicellaceae</taxon>
        <taxon>Sandaracinobacter</taxon>
    </lineage>
</organism>
<feature type="domain" description="Thioredoxin" evidence="6">
    <location>
        <begin position="35"/>
        <end position="213"/>
    </location>
</feature>
<keyword evidence="8" id="KW-1185">Reference proteome</keyword>
<dbReference type="OrthoDB" id="9790194at2"/>
<evidence type="ECO:0000313" key="8">
    <source>
        <dbReference type="Proteomes" id="UP000319897"/>
    </source>
</evidence>
<dbReference type="Pfam" id="PF02630">
    <property type="entry name" value="SCO1-SenC"/>
    <property type="match status" value="1"/>
</dbReference>
<keyword evidence="5" id="KW-0812">Transmembrane</keyword>
<feature type="disulfide bond" description="Redox-active" evidence="4">
    <location>
        <begin position="84"/>
        <end position="88"/>
    </location>
</feature>
<sequence length="213" mass="22599">MNSQQPTPAPAKLRALPLILLALAAVAAIALFLMPRGGADAPKGNLSGSAVGGPFTLTDESGATVTSDSYKGLWRLMYFGFTYCPDVCPTDTAKLAAGLKLFEAKNPAAAAKVQPLFITVDPERDTPAALAEFTAQFHPRLVGLTGTREQIDAVLKEFRVYASKVPGAVPDAYTFDHLAIIYLMDPEGRPVEFIAGSTATPEAIAQMLERFVG</sequence>
<dbReference type="GO" id="GO:0046872">
    <property type="term" value="F:metal ion binding"/>
    <property type="evidence" value="ECO:0007669"/>
    <property type="project" value="UniProtKB-KW"/>
</dbReference>
<dbReference type="CDD" id="cd02968">
    <property type="entry name" value="SCO"/>
    <property type="match status" value="1"/>
</dbReference>
<protein>
    <submittedName>
        <fullName evidence="7">SCO family protein</fullName>
    </submittedName>
</protein>
<dbReference type="SUPFAM" id="SSF52833">
    <property type="entry name" value="Thioredoxin-like"/>
    <property type="match status" value="1"/>
</dbReference>
<proteinExistence type="inferred from homology"/>
<dbReference type="AlphaFoldDB" id="A0A501XFV9"/>
<dbReference type="InterPro" id="IPR036249">
    <property type="entry name" value="Thioredoxin-like_sf"/>
</dbReference>
<feature type="transmembrane region" description="Helical" evidence="5">
    <location>
        <begin position="15"/>
        <end position="34"/>
    </location>
</feature>
<evidence type="ECO:0000256" key="3">
    <source>
        <dbReference type="PIRSR" id="PIRSR603782-1"/>
    </source>
</evidence>
<dbReference type="FunFam" id="3.40.30.10:FF:000013">
    <property type="entry name" value="Blast:Protein SCO1 homolog, mitochondrial"/>
    <property type="match status" value="1"/>
</dbReference>
<name>A0A501XFV9_9SPHN</name>
<dbReference type="PANTHER" id="PTHR12151:SF25">
    <property type="entry name" value="LINALOOL DEHYDRATASE_ISOMERASE DOMAIN-CONTAINING PROTEIN"/>
    <property type="match status" value="1"/>
</dbReference>
<evidence type="ECO:0000259" key="6">
    <source>
        <dbReference type="PROSITE" id="PS51352"/>
    </source>
</evidence>
<evidence type="ECO:0000256" key="5">
    <source>
        <dbReference type="SAM" id="Phobius"/>
    </source>
</evidence>
<comment type="similarity">
    <text evidence="1">Belongs to the SCO1/2 family.</text>
</comment>
<dbReference type="Proteomes" id="UP000319897">
    <property type="component" value="Unassembled WGS sequence"/>
</dbReference>
<evidence type="ECO:0000256" key="4">
    <source>
        <dbReference type="PIRSR" id="PIRSR603782-2"/>
    </source>
</evidence>
<keyword evidence="5" id="KW-0472">Membrane</keyword>
<keyword evidence="4" id="KW-1015">Disulfide bond</keyword>
<accession>A0A501XFV9</accession>
<gene>
    <name evidence="7" type="ORF">FJQ54_13320</name>
</gene>
<dbReference type="RefSeq" id="WP_140928908.1">
    <property type="nucleotide sequence ID" value="NZ_VFSU01000030.1"/>
</dbReference>
<comment type="caution">
    <text evidence="7">The sequence shown here is derived from an EMBL/GenBank/DDBJ whole genome shotgun (WGS) entry which is preliminary data.</text>
</comment>
<evidence type="ECO:0000256" key="1">
    <source>
        <dbReference type="ARBA" id="ARBA00010996"/>
    </source>
</evidence>
<dbReference type="InterPro" id="IPR003782">
    <property type="entry name" value="SCO1/SenC"/>
</dbReference>
<keyword evidence="2 3" id="KW-0186">Copper</keyword>
<keyword evidence="5" id="KW-1133">Transmembrane helix</keyword>